<dbReference type="EC" id="2.1.1.297" evidence="1"/>
<evidence type="ECO:0000259" key="6">
    <source>
        <dbReference type="Pfam" id="PF05175"/>
    </source>
</evidence>
<dbReference type="PANTHER" id="PTHR18895">
    <property type="entry name" value="HEMK METHYLTRANSFERASE"/>
    <property type="match status" value="1"/>
</dbReference>
<reference evidence="7" key="1">
    <citation type="submission" date="2020-10" db="EMBL/GenBank/DDBJ databases">
        <authorList>
            <person name="Lu T."/>
            <person name="Wang Q."/>
            <person name="Han X."/>
        </authorList>
    </citation>
    <scope>NUCLEOTIDE SEQUENCE</scope>
    <source>
        <strain evidence="7">WQ 366</strain>
    </source>
</reference>
<keyword evidence="2 7" id="KW-0489">Methyltransferase</keyword>
<dbReference type="InterPro" id="IPR050320">
    <property type="entry name" value="N5-glutamine_MTase"/>
</dbReference>
<evidence type="ECO:0000313" key="8">
    <source>
        <dbReference type="Proteomes" id="UP001165302"/>
    </source>
</evidence>
<evidence type="ECO:0000256" key="3">
    <source>
        <dbReference type="ARBA" id="ARBA00022679"/>
    </source>
</evidence>
<dbReference type="Proteomes" id="UP001165302">
    <property type="component" value="Unassembled WGS sequence"/>
</dbReference>
<name>A0ABS7ZBA8_9SPHI</name>
<dbReference type="GO" id="GO:0102559">
    <property type="term" value="F:peptide chain release factor N(5)-glutamine methyltransferase activity"/>
    <property type="evidence" value="ECO:0007669"/>
    <property type="project" value="UniProtKB-EC"/>
</dbReference>
<dbReference type="InterPro" id="IPR002052">
    <property type="entry name" value="DNA_methylase_N6_adenine_CS"/>
</dbReference>
<dbReference type="InterPro" id="IPR029063">
    <property type="entry name" value="SAM-dependent_MTases_sf"/>
</dbReference>
<comment type="catalytic activity">
    <reaction evidence="5">
        <text>L-glutaminyl-[peptide chain release factor] + S-adenosyl-L-methionine = N(5)-methyl-L-glutaminyl-[peptide chain release factor] + S-adenosyl-L-homocysteine + H(+)</text>
        <dbReference type="Rhea" id="RHEA:42896"/>
        <dbReference type="Rhea" id="RHEA-COMP:10271"/>
        <dbReference type="Rhea" id="RHEA-COMP:10272"/>
        <dbReference type="ChEBI" id="CHEBI:15378"/>
        <dbReference type="ChEBI" id="CHEBI:30011"/>
        <dbReference type="ChEBI" id="CHEBI:57856"/>
        <dbReference type="ChEBI" id="CHEBI:59789"/>
        <dbReference type="ChEBI" id="CHEBI:61891"/>
        <dbReference type="EC" id="2.1.1.297"/>
    </reaction>
</comment>
<dbReference type="EMBL" id="JADEYP010000043">
    <property type="protein sequence ID" value="MCA5006716.1"/>
    <property type="molecule type" value="Genomic_DNA"/>
</dbReference>
<dbReference type="NCBIfam" id="TIGR00536">
    <property type="entry name" value="hemK_fam"/>
    <property type="match status" value="1"/>
</dbReference>
<dbReference type="InterPro" id="IPR004556">
    <property type="entry name" value="HemK-like"/>
</dbReference>
<accession>A0ABS7ZBA8</accession>
<keyword evidence="3 7" id="KW-0808">Transferase</keyword>
<dbReference type="Gene3D" id="3.40.50.150">
    <property type="entry name" value="Vaccinia Virus protein VP39"/>
    <property type="match status" value="1"/>
</dbReference>
<evidence type="ECO:0000256" key="4">
    <source>
        <dbReference type="ARBA" id="ARBA00022691"/>
    </source>
</evidence>
<keyword evidence="4" id="KW-0949">S-adenosyl-L-methionine</keyword>
<dbReference type="NCBIfam" id="TIGR03534">
    <property type="entry name" value="RF_mod_PrmC"/>
    <property type="match status" value="1"/>
</dbReference>
<dbReference type="Gene3D" id="1.10.8.10">
    <property type="entry name" value="DNA helicase RuvA subunit, C-terminal domain"/>
    <property type="match status" value="1"/>
</dbReference>
<dbReference type="Pfam" id="PF05175">
    <property type="entry name" value="MTS"/>
    <property type="match status" value="1"/>
</dbReference>
<feature type="domain" description="Methyltransferase small" evidence="6">
    <location>
        <begin position="105"/>
        <end position="207"/>
    </location>
</feature>
<protein>
    <recommendedName>
        <fullName evidence="1">peptide chain release factor N(5)-glutamine methyltransferase</fullName>
        <ecNumber evidence="1">2.1.1.297</ecNumber>
    </recommendedName>
</protein>
<sequence>MVTTWKDIENLYQQHLTSLYPADEIKALFLIVLEEIAGINAAKYIVEKTNSVDNYSEQLTSILQELSSGRPLQHILGKADFYGEKFEVNVHTLIPRPETEELVHLIINDYKNKKELKVIDVGTGSGCIPITLKKHLNQSEVWAVDISKEALEVAKRNANSLNQHIQFILADILEWEFIFSEPQNFDIIVSNPPYITPKEMTEMHANVLHHEPHTALFVEESAPLIFYDYIADFANQHLSEHGTLYFEINQYLSLQTAELIRKKGFRTVEIFKDINGVDRMIRAKRK</sequence>
<keyword evidence="8" id="KW-1185">Reference proteome</keyword>
<dbReference type="InterPro" id="IPR019874">
    <property type="entry name" value="RF_methyltr_PrmC"/>
</dbReference>
<evidence type="ECO:0000256" key="5">
    <source>
        <dbReference type="ARBA" id="ARBA00048391"/>
    </source>
</evidence>
<evidence type="ECO:0000256" key="1">
    <source>
        <dbReference type="ARBA" id="ARBA00012771"/>
    </source>
</evidence>
<dbReference type="SUPFAM" id="SSF53335">
    <property type="entry name" value="S-adenosyl-L-methionine-dependent methyltransferases"/>
    <property type="match status" value="1"/>
</dbReference>
<organism evidence="7 8">
    <name type="scientific">Sphingobacterium bovistauri</name>
    <dbReference type="NCBI Taxonomy" id="2781959"/>
    <lineage>
        <taxon>Bacteria</taxon>
        <taxon>Pseudomonadati</taxon>
        <taxon>Bacteroidota</taxon>
        <taxon>Sphingobacteriia</taxon>
        <taxon>Sphingobacteriales</taxon>
        <taxon>Sphingobacteriaceae</taxon>
        <taxon>Sphingobacterium</taxon>
    </lineage>
</organism>
<dbReference type="InterPro" id="IPR007848">
    <property type="entry name" value="Small_mtfrase_dom"/>
</dbReference>
<proteinExistence type="predicted"/>
<dbReference type="PROSITE" id="PS00092">
    <property type="entry name" value="N6_MTASE"/>
    <property type="match status" value="1"/>
</dbReference>
<dbReference type="CDD" id="cd02440">
    <property type="entry name" value="AdoMet_MTases"/>
    <property type="match status" value="1"/>
</dbReference>
<dbReference type="GO" id="GO:0032259">
    <property type="term" value="P:methylation"/>
    <property type="evidence" value="ECO:0007669"/>
    <property type="project" value="UniProtKB-KW"/>
</dbReference>
<dbReference type="PANTHER" id="PTHR18895:SF74">
    <property type="entry name" value="MTRF1L RELEASE FACTOR GLUTAMINE METHYLTRANSFERASE"/>
    <property type="match status" value="1"/>
</dbReference>
<gene>
    <name evidence="7" type="primary">prmC</name>
    <name evidence="7" type="ORF">IPZ78_16370</name>
</gene>
<evidence type="ECO:0000313" key="7">
    <source>
        <dbReference type="EMBL" id="MCA5006716.1"/>
    </source>
</evidence>
<evidence type="ECO:0000256" key="2">
    <source>
        <dbReference type="ARBA" id="ARBA00022603"/>
    </source>
</evidence>
<dbReference type="RefSeq" id="WP_225555072.1">
    <property type="nucleotide sequence ID" value="NZ_JADEYP010000043.1"/>
</dbReference>
<comment type="caution">
    <text evidence="7">The sequence shown here is derived from an EMBL/GenBank/DDBJ whole genome shotgun (WGS) entry which is preliminary data.</text>
</comment>